<organism evidence="2 3">
    <name type="scientific">Zymoseptoria brevis</name>
    <dbReference type="NCBI Taxonomy" id="1047168"/>
    <lineage>
        <taxon>Eukaryota</taxon>
        <taxon>Fungi</taxon>
        <taxon>Dikarya</taxon>
        <taxon>Ascomycota</taxon>
        <taxon>Pezizomycotina</taxon>
        <taxon>Dothideomycetes</taxon>
        <taxon>Dothideomycetidae</taxon>
        <taxon>Mycosphaerellales</taxon>
        <taxon>Mycosphaerellaceae</taxon>
        <taxon>Zymoseptoria</taxon>
    </lineage>
</organism>
<keyword evidence="1" id="KW-0732">Signal</keyword>
<evidence type="ECO:0000313" key="3">
    <source>
        <dbReference type="Proteomes" id="UP000033647"/>
    </source>
</evidence>
<proteinExistence type="predicted"/>
<keyword evidence="3" id="KW-1185">Reference proteome</keyword>
<accession>A0A0F4GA00</accession>
<evidence type="ECO:0000313" key="2">
    <source>
        <dbReference type="EMBL" id="KJX94218.1"/>
    </source>
</evidence>
<dbReference type="Proteomes" id="UP000033647">
    <property type="component" value="Unassembled WGS sequence"/>
</dbReference>
<dbReference type="AlphaFoldDB" id="A0A0F4GA00"/>
<name>A0A0F4GA00_9PEZI</name>
<evidence type="ECO:0000256" key="1">
    <source>
        <dbReference type="SAM" id="SignalP"/>
    </source>
</evidence>
<gene>
    <name evidence="2" type="ORF">TI39_contig4207g00001</name>
</gene>
<reference evidence="2 3" key="1">
    <citation type="submission" date="2015-03" db="EMBL/GenBank/DDBJ databases">
        <title>RNA-seq based gene annotation and comparative genomics of four Zymoseptoria species reveal species-specific pathogenicity related genes and transposable element activity.</title>
        <authorList>
            <person name="Grandaubert J."/>
            <person name="Bhattacharyya A."/>
            <person name="Stukenbrock E.H."/>
        </authorList>
    </citation>
    <scope>NUCLEOTIDE SEQUENCE [LARGE SCALE GENOMIC DNA]</scope>
    <source>
        <strain evidence="2 3">Zb18110</strain>
    </source>
</reference>
<dbReference type="EMBL" id="LAFY01004166">
    <property type="protein sequence ID" value="KJX94218.1"/>
    <property type="molecule type" value="Genomic_DNA"/>
</dbReference>
<protein>
    <submittedName>
        <fullName evidence="2">Uncharacterized protein</fullName>
    </submittedName>
</protein>
<feature type="chain" id="PRO_5002468279" evidence="1">
    <location>
        <begin position="24"/>
        <end position="131"/>
    </location>
</feature>
<feature type="signal peptide" evidence="1">
    <location>
        <begin position="1"/>
        <end position="23"/>
    </location>
</feature>
<comment type="caution">
    <text evidence="2">The sequence shown here is derived from an EMBL/GenBank/DDBJ whole genome shotgun (WGS) entry which is preliminary data.</text>
</comment>
<sequence length="131" mass="14132">MPSFMTFSSAFVATILLLGSVSAETSQGVFGRRTRGVKGVVSFVCYNDANQDSVNIADTTAACDFIGGIMYPNDPHTLNNCMLDNNYTDREIIASRIYGFCTSGYDQACSTQGDEKDTFCTAYGPSTPGRQ</sequence>